<dbReference type="InterPro" id="IPR003140">
    <property type="entry name" value="PLipase/COase/thioEstase"/>
</dbReference>
<evidence type="ECO:0000256" key="3">
    <source>
        <dbReference type="SAM" id="MobiDB-lite"/>
    </source>
</evidence>
<evidence type="ECO:0000256" key="2">
    <source>
        <dbReference type="ARBA" id="ARBA00022801"/>
    </source>
</evidence>
<dbReference type="Gene3D" id="3.40.50.1820">
    <property type="entry name" value="alpha/beta hydrolase"/>
    <property type="match status" value="1"/>
</dbReference>
<gene>
    <name evidence="5" type="ORF">D3272_13365</name>
</gene>
<dbReference type="EMBL" id="QYBC01000010">
    <property type="protein sequence ID" value="RYB04478.1"/>
    <property type="molecule type" value="Genomic_DNA"/>
</dbReference>
<organism evidence="5 6">
    <name type="scientific">Lichenibacterium ramalinae</name>
    <dbReference type="NCBI Taxonomy" id="2316527"/>
    <lineage>
        <taxon>Bacteria</taxon>
        <taxon>Pseudomonadati</taxon>
        <taxon>Pseudomonadota</taxon>
        <taxon>Alphaproteobacteria</taxon>
        <taxon>Hyphomicrobiales</taxon>
        <taxon>Lichenihabitantaceae</taxon>
        <taxon>Lichenibacterium</taxon>
    </lineage>
</organism>
<dbReference type="AlphaFoldDB" id="A0A4Q2REI0"/>
<protein>
    <recommendedName>
        <fullName evidence="4">Phospholipase/carboxylesterase/thioesterase domain-containing protein</fullName>
    </recommendedName>
</protein>
<keyword evidence="6" id="KW-1185">Reference proteome</keyword>
<evidence type="ECO:0000256" key="1">
    <source>
        <dbReference type="ARBA" id="ARBA00006499"/>
    </source>
</evidence>
<proteinExistence type="inferred from homology"/>
<accession>A0A4Q2REI0</accession>
<dbReference type="PANTHER" id="PTHR10655">
    <property type="entry name" value="LYSOPHOSPHOLIPASE-RELATED"/>
    <property type="match status" value="1"/>
</dbReference>
<reference evidence="5 6" key="2">
    <citation type="submission" date="2019-02" db="EMBL/GenBank/DDBJ databases">
        <title>'Lichenibacterium ramalinii' gen. nov. sp. nov., 'Lichenibacterium minor' gen. nov. sp. nov.</title>
        <authorList>
            <person name="Pankratov T."/>
        </authorList>
    </citation>
    <scope>NUCLEOTIDE SEQUENCE [LARGE SCALE GENOMIC DNA]</scope>
    <source>
        <strain evidence="5 6">RmlP001</strain>
    </source>
</reference>
<name>A0A4Q2REI0_9HYPH</name>
<evidence type="ECO:0000259" key="4">
    <source>
        <dbReference type="Pfam" id="PF02230"/>
    </source>
</evidence>
<evidence type="ECO:0000313" key="6">
    <source>
        <dbReference type="Proteomes" id="UP000289411"/>
    </source>
</evidence>
<dbReference type="InterPro" id="IPR050565">
    <property type="entry name" value="LYPA1-2/EST-like"/>
</dbReference>
<dbReference type="PANTHER" id="PTHR10655:SF17">
    <property type="entry name" value="LYSOPHOSPHOLIPASE-LIKE PROTEIN 1"/>
    <property type="match status" value="1"/>
</dbReference>
<feature type="compositionally biased region" description="Basic and acidic residues" evidence="3">
    <location>
        <begin position="1"/>
        <end position="11"/>
    </location>
</feature>
<dbReference type="GO" id="GO:0016787">
    <property type="term" value="F:hydrolase activity"/>
    <property type="evidence" value="ECO:0007669"/>
    <property type="project" value="UniProtKB-KW"/>
</dbReference>
<comment type="caution">
    <text evidence="5">The sequence shown here is derived from an EMBL/GenBank/DDBJ whole genome shotgun (WGS) entry which is preliminary data.</text>
</comment>
<dbReference type="Proteomes" id="UP000289411">
    <property type="component" value="Unassembled WGS sequence"/>
</dbReference>
<dbReference type="InterPro" id="IPR029058">
    <property type="entry name" value="AB_hydrolase_fold"/>
</dbReference>
<dbReference type="Pfam" id="PF02230">
    <property type="entry name" value="Abhydrolase_2"/>
    <property type="match status" value="1"/>
</dbReference>
<sequence length="255" mass="27422">MVAARWIDRSRLPPRTPAAAHQRCRQHRTEGENLLSDGSDREGSIEAIGSFDDTVEIAPCLATRSGGTTSPTVIFLHGRGQSAALVHELAPAFSPARVIAPPGGIRLRRGRTWFENASIGIARSESVEVAEERFMAWLGRSVPTGCRPWLCGFSNGGAFAGHLLMRHPERFAGAALLSAPLVLPPWKAGALRSKLLFYGRGDRDQVVPSEAFAAAEHYLESASGAALTRRAYPCGHEIGPEEVSDLANWFSAAVS</sequence>
<reference evidence="5 6" key="1">
    <citation type="submission" date="2018-09" db="EMBL/GenBank/DDBJ databases">
        <authorList>
            <person name="Grouzdev D.S."/>
            <person name="Krutkina M.S."/>
        </authorList>
    </citation>
    <scope>NUCLEOTIDE SEQUENCE [LARGE SCALE GENOMIC DNA]</scope>
    <source>
        <strain evidence="5 6">RmlP001</strain>
    </source>
</reference>
<feature type="domain" description="Phospholipase/carboxylesterase/thioesterase" evidence="4">
    <location>
        <begin position="69"/>
        <end position="250"/>
    </location>
</feature>
<keyword evidence="2" id="KW-0378">Hydrolase</keyword>
<feature type="region of interest" description="Disordered" evidence="3">
    <location>
        <begin position="1"/>
        <end position="40"/>
    </location>
</feature>
<comment type="similarity">
    <text evidence="1">Belongs to the AB hydrolase superfamily. AB hydrolase 2 family.</text>
</comment>
<dbReference type="SUPFAM" id="SSF53474">
    <property type="entry name" value="alpha/beta-Hydrolases"/>
    <property type="match status" value="1"/>
</dbReference>
<evidence type="ECO:0000313" key="5">
    <source>
        <dbReference type="EMBL" id="RYB04478.1"/>
    </source>
</evidence>